<evidence type="ECO:0000256" key="1">
    <source>
        <dbReference type="ARBA" id="ARBA00007074"/>
    </source>
</evidence>
<dbReference type="Gene3D" id="3.90.1720.10">
    <property type="entry name" value="endopeptidase domain like (from Nostoc punctiforme)"/>
    <property type="match status" value="1"/>
</dbReference>
<comment type="caution">
    <text evidence="6">The sequence shown here is derived from an EMBL/GenBank/DDBJ whole genome shotgun (WGS) entry which is preliminary data.</text>
</comment>
<evidence type="ECO:0000313" key="7">
    <source>
        <dbReference type="Proteomes" id="UP000026249"/>
    </source>
</evidence>
<dbReference type="Proteomes" id="UP000026249">
    <property type="component" value="Unassembled WGS sequence"/>
</dbReference>
<evidence type="ECO:0000256" key="3">
    <source>
        <dbReference type="ARBA" id="ARBA00022801"/>
    </source>
</evidence>
<gene>
    <name evidence="6" type="ORF">ACMU_06485</name>
</gene>
<comment type="similarity">
    <text evidence="1">Belongs to the peptidase C40 family.</text>
</comment>
<dbReference type="NCBIfam" id="TIGR02219">
    <property type="entry name" value="phage_NlpC_fam"/>
    <property type="match status" value="1"/>
</dbReference>
<feature type="domain" description="NlpC/P60" evidence="5">
    <location>
        <begin position="1"/>
        <end position="143"/>
    </location>
</feature>
<dbReference type="InterPro" id="IPR038765">
    <property type="entry name" value="Papain-like_cys_pep_sf"/>
</dbReference>
<dbReference type="STRING" id="1454373.ACMU_06485"/>
<reference evidence="6 7" key="1">
    <citation type="submission" date="2014-03" db="EMBL/GenBank/DDBJ databases">
        <title>Draft Genome Sequence of Actibacterium mucosum KCTC 23349, a Marine Alphaproteobacterium with Complex Ionic Requirements Isolated from Mediterranean Seawater at Malvarrosa Beach, Valencia, Spain.</title>
        <authorList>
            <person name="Arahal D.R."/>
            <person name="Shao Z."/>
            <person name="Lai Q."/>
            <person name="Pujalte M.J."/>
        </authorList>
    </citation>
    <scope>NUCLEOTIDE SEQUENCE [LARGE SCALE GENOMIC DNA]</scope>
    <source>
        <strain evidence="6 7">KCTC 23349</strain>
    </source>
</reference>
<name>A0A037ZP34_9RHOB</name>
<evidence type="ECO:0000313" key="6">
    <source>
        <dbReference type="EMBL" id="KAJ56586.1"/>
    </source>
</evidence>
<keyword evidence="3" id="KW-0378">Hydrolase</keyword>
<dbReference type="PROSITE" id="PS51935">
    <property type="entry name" value="NLPC_P60"/>
    <property type="match status" value="1"/>
</dbReference>
<accession>A0A037ZP34</accession>
<dbReference type="AlphaFoldDB" id="A0A037ZP34"/>
<dbReference type="EMBL" id="JFKE01000002">
    <property type="protein sequence ID" value="KAJ56586.1"/>
    <property type="molecule type" value="Genomic_DNA"/>
</dbReference>
<dbReference type="GO" id="GO:0008234">
    <property type="term" value="F:cysteine-type peptidase activity"/>
    <property type="evidence" value="ECO:0007669"/>
    <property type="project" value="UniProtKB-KW"/>
</dbReference>
<keyword evidence="2" id="KW-0645">Protease</keyword>
<sequence>MPSPTDIAAAARGWVGTPYRHRAAARGAGADCLGLICGLWHEFYGTVPEILPPYSPDWSEASGQEFLWDGLARHLRAKPLDDAAPGDVILMRMREAGIAKHVGVQTETGPEGRFVHAYFGHGVVESALSLPWRRRIVARFEFPDRRV</sequence>
<keyword evidence="7" id="KW-1185">Reference proteome</keyword>
<dbReference type="OrthoDB" id="6058745at2"/>
<dbReference type="InterPro" id="IPR011929">
    <property type="entry name" value="Phage_pept_NlpC/P60"/>
</dbReference>
<proteinExistence type="inferred from homology"/>
<dbReference type="SUPFAM" id="SSF54001">
    <property type="entry name" value="Cysteine proteinases"/>
    <property type="match status" value="1"/>
</dbReference>
<dbReference type="GO" id="GO:0006508">
    <property type="term" value="P:proteolysis"/>
    <property type="evidence" value="ECO:0007669"/>
    <property type="project" value="UniProtKB-KW"/>
</dbReference>
<dbReference type="Pfam" id="PF00877">
    <property type="entry name" value="NLPC_P60"/>
    <property type="match status" value="1"/>
</dbReference>
<protein>
    <submittedName>
        <fullName evidence="6">Peptidase</fullName>
    </submittedName>
</protein>
<organism evidence="6 7">
    <name type="scientific">Actibacterium mucosum KCTC 23349</name>
    <dbReference type="NCBI Taxonomy" id="1454373"/>
    <lineage>
        <taxon>Bacteria</taxon>
        <taxon>Pseudomonadati</taxon>
        <taxon>Pseudomonadota</taxon>
        <taxon>Alphaproteobacteria</taxon>
        <taxon>Rhodobacterales</taxon>
        <taxon>Roseobacteraceae</taxon>
        <taxon>Actibacterium</taxon>
    </lineage>
</organism>
<dbReference type="RefSeq" id="WP_035256755.1">
    <property type="nucleotide sequence ID" value="NZ_JFKE01000002.1"/>
</dbReference>
<evidence type="ECO:0000259" key="5">
    <source>
        <dbReference type="PROSITE" id="PS51935"/>
    </source>
</evidence>
<dbReference type="InterPro" id="IPR000064">
    <property type="entry name" value="NLP_P60_dom"/>
</dbReference>
<evidence type="ECO:0000256" key="4">
    <source>
        <dbReference type="ARBA" id="ARBA00022807"/>
    </source>
</evidence>
<keyword evidence="4" id="KW-0788">Thiol protease</keyword>
<evidence type="ECO:0000256" key="2">
    <source>
        <dbReference type="ARBA" id="ARBA00022670"/>
    </source>
</evidence>